<dbReference type="Gene3D" id="3.30.2130.10">
    <property type="entry name" value="VC0802-like"/>
    <property type="match status" value="1"/>
</dbReference>
<evidence type="ECO:0000313" key="4">
    <source>
        <dbReference type="Proteomes" id="UP000837803"/>
    </source>
</evidence>
<gene>
    <name evidence="3" type="ORF">LEM8419_03061</name>
</gene>
<evidence type="ECO:0000259" key="2">
    <source>
        <dbReference type="Pfam" id="PF13840"/>
    </source>
</evidence>
<reference evidence="3" key="1">
    <citation type="submission" date="2021-12" db="EMBL/GenBank/DDBJ databases">
        <authorList>
            <person name="Rodrigo-Torres L."/>
            <person name="Arahal R. D."/>
            <person name="Lucena T."/>
        </authorList>
    </citation>
    <scope>NUCLEOTIDE SEQUENCE</scope>
    <source>
        <strain evidence="3">CECT 8419</strain>
    </source>
</reference>
<keyword evidence="4" id="KW-1185">Reference proteome</keyword>
<sequence length="135" mass="14286">MTPPDSGELRLEKLLAEMCPMLNEGRYAFVTLPSDSAIPRETVAMVQEAEGMSLIVPAATADKLGLAYSGAYSWITLQVHSSLAAVGLTAAVANALTAHEISCNVVAGTYHDHLFVACSKETRAMTVLTNMTQGT</sequence>
<dbReference type="InterPro" id="IPR027795">
    <property type="entry name" value="CASTOR_ACT_dom"/>
</dbReference>
<comment type="caution">
    <text evidence="3">The sequence shown here is derived from an EMBL/GenBank/DDBJ whole genome shotgun (WGS) entry which is preliminary data.</text>
</comment>
<dbReference type="Pfam" id="PF13840">
    <property type="entry name" value="ACT_7"/>
    <property type="match status" value="1"/>
</dbReference>
<proteinExistence type="predicted"/>
<dbReference type="EMBL" id="CAKLPZ010000004">
    <property type="protein sequence ID" value="CAH1002144.1"/>
    <property type="molecule type" value="Genomic_DNA"/>
</dbReference>
<accession>A0ABM9B475</accession>
<dbReference type="InterPro" id="IPR018717">
    <property type="entry name" value="DUF2241"/>
</dbReference>
<feature type="domain" description="DUF2241" evidence="1">
    <location>
        <begin position="6"/>
        <end position="72"/>
    </location>
</feature>
<protein>
    <recommendedName>
        <fullName evidence="5">Aspartate kinase</fullName>
    </recommendedName>
</protein>
<dbReference type="PANTHER" id="PTHR39199:SF1">
    <property type="entry name" value="BLR5128 PROTEIN"/>
    <property type="match status" value="1"/>
</dbReference>
<feature type="domain" description="CASTOR ACT" evidence="2">
    <location>
        <begin position="73"/>
        <end position="129"/>
    </location>
</feature>
<dbReference type="Pfam" id="PF10000">
    <property type="entry name" value="ACT_3"/>
    <property type="match status" value="1"/>
</dbReference>
<evidence type="ECO:0000259" key="1">
    <source>
        <dbReference type="Pfam" id="PF10000"/>
    </source>
</evidence>
<organism evidence="3 4">
    <name type="scientific">Neolewinella maritima</name>
    <dbReference type="NCBI Taxonomy" id="1383882"/>
    <lineage>
        <taxon>Bacteria</taxon>
        <taxon>Pseudomonadati</taxon>
        <taxon>Bacteroidota</taxon>
        <taxon>Saprospiria</taxon>
        <taxon>Saprospirales</taxon>
        <taxon>Lewinellaceae</taxon>
        <taxon>Neolewinella</taxon>
    </lineage>
</organism>
<dbReference type="SUPFAM" id="SSF55021">
    <property type="entry name" value="ACT-like"/>
    <property type="match status" value="2"/>
</dbReference>
<evidence type="ECO:0008006" key="5">
    <source>
        <dbReference type="Google" id="ProtNLM"/>
    </source>
</evidence>
<evidence type="ECO:0000313" key="3">
    <source>
        <dbReference type="EMBL" id="CAH1002144.1"/>
    </source>
</evidence>
<name>A0ABM9B475_9BACT</name>
<dbReference type="RefSeq" id="WP_238752001.1">
    <property type="nucleotide sequence ID" value="NZ_CAKLPZ010000004.1"/>
</dbReference>
<dbReference type="Proteomes" id="UP000837803">
    <property type="component" value="Unassembled WGS sequence"/>
</dbReference>
<dbReference type="PANTHER" id="PTHR39199">
    <property type="entry name" value="BLR5128 PROTEIN"/>
    <property type="match status" value="1"/>
</dbReference>
<dbReference type="InterPro" id="IPR045865">
    <property type="entry name" value="ACT-like_dom_sf"/>
</dbReference>